<dbReference type="PANTHER" id="PTHR47739">
    <property type="entry name" value="TRNA1(VAL) (ADENINE(37)-N6)-METHYLTRANSFERASE"/>
    <property type="match status" value="1"/>
</dbReference>
<keyword evidence="2" id="KW-0808">Transferase</keyword>
<dbReference type="InterPro" id="IPR050210">
    <property type="entry name" value="tRNA_Adenine-N(6)_MTase"/>
</dbReference>
<dbReference type="GO" id="GO:0032259">
    <property type="term" value="P:methylation"/>
    <property type="evidence" value="ECO:0007669"/>
    <property type="project" value="UniProtKB-KW"/>
</dbReference>
<dbReference type="Gene3D" id="3.40.50.150">
    <property type="entry name" value="Vaccinia Virus protein VP39"/>
    <property type="match status" value="1"/>
</dbReference>
<dbReference type="AlphaFoldDB" id="A0A136A5T2"/>
<keyword evidence="3" id="KW-0949">S-adenosyl-L-methionine</keyword>
<dbReference type="InterPro" id="IPR029063">
    <property type="entry name" value="SAM-dependent_MTases_sf"/>
</dbReference>
<keyword evidence="1" id="KW-0489">Methyltransferase</keyword>
<proteinExistence type="predicted"/>
<reference evidence="6" key="1">
    <citation type="submission" date="2016-02" db="EMBL/GenBank/DDBJ databases">
        <authorList>
            <person name="Schultz-Johansen M."/>
            <person name="Glaring M.A."/>
            <person name="Bech P.K."/>
            <person name="Stougaard P."/>
        </authorList>
    </citation>
    <scope>NUCLEOTIDE SEQUENCE [LARGE SCALE GENOMIC DNA]</scope>
    <source>
        <strain evidence="6">S66</strain>
    </source>
</reference>
<comment type="caution">
    <text evidence="5">The sequence shown here is derived from an EMBL/GenBank/DDBJ whole genome shotgun (WGS) entry which is preliminary data.</text>
</comment>
<dbReference type="PROSITE" id="PS00092">
    <property type="entry name" value="N6_MTASE"/>
    <property type="match status" value="1"/>
</dbReference>
<evidence type="ECO:0000256" key="2">
    <source>
        <dbReference type="ARBA" id="ARBA00022679"/>
    </source>
</evidence>
<gene>
    <name evidence="5" type="ORF">AX660_10015</name>
</gene>
<dbReference type="InterPro" id="IPR025714">
    <property type="entry name" value="Methyltranfer_dom"/>
</dbReference>
<sequence>MLGSWIEPAGATNILDIGTGSGLLALMLAQKSTSTAKILGIDIDHEAVEQAKVNGVNSPWADKLSFVQLAAQELQTATHCCQSFDLIVSNPPYFPLNITANQQNAPKADLSRIVARQTTSLLHTELLNYVNIHLSQSGCFYCVLPADCAENFINYGALLGLHLEQQLLVQTQPAAKFTRVLLKFSRYKKEAQINRLTIYNKDKHYSDDYISLCKAFYLAF</sequence>
<dbReference type="GO" id="GO:0003676">
    <property type="term" value="F:nucleic acid binding"/>
    <property type="evidence" value="ECO:0007669"/>
    <property type="project" value="InterPro"/>
</dbReference>
<name>A0A136A5T2_9ALTE</name>
<evidence type="ECO:0000256" key="3">
    <source>
        <dbReference type="ARBA" id="ARBA00022691"/>
    </source>
</evidence>
<dbReference type="CDD" id="cd02440">
    <property type="entry name" value="AdoMet_MTases"/>
    <property type="match status" value="1"/>
</dbReference>
<evidence type="ECO:0000313" key="6">
    <source>
        <dbReference type="Proteomes" id="UP000070299"/>
    </source>
</evidence>
<accession>A0A136A5T2</accession>
<organism evidence="5 6">
    <name type="scientific">Paraglaciecola hydrolytica</name>
    <dbReference type="NCBI Taxonomy" id="1799789"/>
    <lineage>
        <taxon>Bacteria</taxon>
        <taxon>Pseudomonadati</taxon>
        <taxon>Pseudomonadota</taxon>
        <taxon>Gammaproteobacteria</taxon>
        <taxon>Alteromonadales</taxon>
        <taxon>Alteromonadaceae</taxon>
        <taxon>Paraglaciecola</taxon>
    </lineage>
</organism>
<dbReference type="PANTHER" id="PTHR47739:SF1">
    <property type="entry name" value="TRNA1(VAL) (ADENINE(37)-N6)-METHYLTRANSFERASE"/>
    <property type="match status" value="1"/>
</dbReference>
<dbReference type="Proteomes" id="UP000070299">
    <property type="component" value="Unassembled WGS sequence"/>
</dbReference>
<dbReference type="Pfam" id="PF13847">
    <property type="entry name" value="Methyltransf_31"/>
    <property type="match status" value="1"/>
</dbReference>
<dbReference type="EMBL" id="LSNE01000003">
    <property type="protein sequence ID" value="KXI30571.1"/>
    <property type="molecule type" value="Genomic_DNA"/>
</dbReference>
<dbReference type="InterPro" id="IPR002052">
    <property type="entry name" value="DNA_methylase_N6_adenine_CS"/>
</dbReference>
<dbReference type="GO" id="GO:0008168">
    <property type="term" value="F:methyltransferase activity"/>
    <property type="evidence" value="ECO:0007669"/>
    <property type="project" value="UniProtKB-KW"/>
</dbReference>
<evidence type="ECO:0000313" key="5">
    <source>
        <dbReference type="EMBL" id="KXI30571.1"/>
    </source>
</evidence>
<dbReference type="SUPFAM" id="SSF53335">
    <property type="entry name" value="S-adenosyl-L-methionine-dependent methyltransferases"/>
    <property type="match status" value="1"/>
</dbReference>
<evidence type="ECO:0000259" key="4">
    <source>
        <dbReference type="Pfam" id="PF13847"/>
    </source>
</evidence>
<keyword evidence="6" id="KW-1185">Reference proteome</keyword>
<dbReference type="STRING" id="1799789.AX660_10015"/>
<evidence type="ECO:0000256" key="1">
    <source>
        <dbReference type="ARBA" id="ARBA00022603"/>
    </source>
</evidence>
<feature type="domain" description="Methyltransferase" evidence="4">
    <location>
        <begin position="11"/>
        <end position="92"/>
    </location>
</feature>
<protein>
    <recommendedName>
        <fullName evidence="4">Methyltransferase domain-containing protein</fullName>
    </recommendedName>
</protein>